<dbReference type="Pfam" id="PF04662">
    <property type="entry name" value="Luteo_PO"/>
    <property type="match status" value="1"/>
</dbReference>
<dbReference type="GO" id="GO:0016032">
    <property type="term" value="P:viral process"/>
    <property type="evidence" value="ECO:0007669"/>
    <property type="project" value="InterPro"/>
</dbReference>
<keyword evidence="4" id="KW-0899">Viral immunoevasion</keyword>
<evidence type="ECO:0000313" key="5">
    <source>
        <dbReference type="EMBL" id="QBF54037.1"/>
    </source>
</evidence>
<evidence type="ECO:0000256" key="1">
    <source>
        <dbReference type="ARBA" id="ARBA00022463"/>
    </source>
</evidence>
<dbReference type="InterPro" id="IPR006755">
    <property type="entry name" value="Virus_P0"/>
</dbReference>
<protein>
    <submittedName>
        <fullName evidence="5">P0</fullName>
    </submittedName>
</protein>
<reference evidence="5" key="1">
    <citation type="submission" date="2018-10" db="EMBL/GenBank/DDBJ databases">
        <title>First report of Luffa aphid-borne yellows virus in pumpkin in China.</title>
        <authorList>
            <person name="Peng B."/>
            <person name="Gu Q."/>
        </authorList>
    </citation>
    <scope>NUCLEOTIDE SEQUENCE</scope>
    <source>
        <strain evidence="5">CHN-GX</strain>
    </source>
</reference>
<evidence type="ECO:0000256" key="3">
    <source>
        <dbReference type="ARBA" id="ARBA00022632"/>
    </source>
</evidence>
<organism evidence="5">
    <name type="scientific">Luffa aphid-borne yellows virus</name>
    <dbReference type="NCBI Taxonomy" id="1462682"/>
    <lineage>
        <taxon>Viruses</taxon>
        <taxon>Riboviria</taxon>
        <taxon>Orthornavirae</taxon>
        <taxon>Pisuviricota</taxon>
        <taxon>Pisoniviricetes</taxon>
        <taxon>Sobelivirales</taxon>
        <taxon>Solemoviridae</taxon>
        <taxon>Polerovirus</taxon>
        <taxon>Polerovirus LABYV</taxon>
    </lineage>
</organism>
<name>A0A411NPX4_9VIRU</name>
<proteinExistence type="predicted"/>
<dbReference type="EMBL" id="MK050790">
    <property type="protein sequence ID" value="QBF54037.1"/>
    <property type="molecule type" value="Genomic_RNA"/>
</dbReference>
<dbReference type="GO" id="GO:0052170">
    <property type="term" value="P:symbiont-mediated suppression of host innate immune response"/>
    <property type="evidence" value="ECO:0007669"/>
    <property type="project" value="UniProtKB-KW"/>
</dbReference>
<keyword evidence="1" id="KW-0941">Suppressor of RNA silencing</keyword>
<keyword evidence="2" id="KW-0945">Host-virus interaction</keyword>
<evidence type="ECO:0000256" key="2">
    <source>
        <dbReference type="ARBA" id="ARBA00022581"/>
    </source>
</evidence>
<accession>A0A411NPX4</accession>
<sequence length="256" mass="29190">MHVVVCNRTSNLLFLSAGLTPQLTEIEFLYTLASLHTLVLEAYLNNNDFRPVDFIRSVLCLLPLVLRGILNPSRFHLPGRLWPAFLAICKRTGYMPPTSDWSDKGLYLDLSMSGTPQFQRNDLCRLAAWVICQDARRCEFVLANRGRLFPQMVALAARDAGECIKGHWPSAPTLVGIHDMARILMVVVSAEEPLSRQLYRRASIRVNEAYGPRAAQAFWELARLPMEHYWRPHLEDHEELFQNSQIQELLCQGEGS</sequence>
<evidence type="ECO:0000256" key="4">
    <source>
        <dbReference type="ARBA" id="ARBA00023280"/>
    </source>
</evidence>
<keyword evidence="3" id="KW-1090">Inhibition of host innate immune response by virus</keyword>